<sequence>MVTIALDACFRLKRRAISSEDKNPILGSGWCYFLEDTGYKELLRGYEKQDEISSCTGFSALDHADNKFSRGYAATGVGAAVCARHEFWLAQGVGDLQKGERYVNMDYIFVHAMQEYLTVNKLVSYDIACQWSKSILERISRFPAHVQIPIPKGSIRYVIPKLHFHSHIQVGHSPYSLNYMPGAGRTDGEGIERRWWDIQAMGIKGPVGIIISGGNIDLSKPLPWVKQE</sequence>
<protein>
    <submittedName>
        <fullName evidence="1">Uncharacterized protein</fullName>
    </submittedName>
</protein>
<evidence type="ECO:0000313" key="1">
    <source>
        <dbReference type="EMBL" id="KAJ2965652.1"/>
    </source>
</evidence>
<evidence type="ECO:0000313" key="2">
    <source>
        <dbReference type="Proteomes" id="UP001144978"/>
    </source>
</evidence>
<proteinExistence type="predicted"/>
<accession>A0ACC1MF53</accession>
<comment type="caution">
    <text evidence="1">The sequence shown here is derived from an EMBL/GenBank/DDBJ whole genome shotgun (WGS) entry which is preliminary data.</text>
</comment>
<reference evidence="1" key="1">
    <citation type="submission" date="2022-08" db="EMBL/GenBank/DDBJ databases">
        <title>Genome Sequence of Pycnoporus sanguineus.</title>
        <authorList>
            <person name="Buettner E."/>
        </authorList>
    </citation>
    <scope>NUCLEOTIDE SEQUENCE</scope>
    <source>
        <strain evidence="1">CG-C14</strain>
    </source>
</reference>
<dbReference type="Proteomes" id="UP001144978">
    <property type="component" value="Unassembled WGS sequence"/>
</dbReference>
<gene>
    <name evidence="1" type="ORF">NUW54_g14048</name>
</gene>
<organism evidence="1 2">
    <name type="scientific">Trametes sanguinea</name>
    <dbReference type="NCBI Taxonomy" id="158606"/>
    <lineage>
        <taxon>Eukaryota</taxon>
        <taxon>Fungi</taxon>
        <taxon>Dikarya</taxon>
        <taxon>Basidiomycota</taxon>
        <taxon>Agaricomycotina</taxon>
        <taxon>Agaricomycetes</taxon>
        <taxon>Polyporales</taxon>
        <taxon>Polyporaceae</taxon>
        <taxon>Trametes</taxon>
    </lineage>
</organism>
<name>A0ACC1MF53_9APHY</name>
<dbReference type="EMBL" id="JANSHE010006932">
    <property type="protein sequence ID" value="KAJ2965652.1"/>
    <property type="molecule type" value="Genomic_DNA"/>
</dbReference>
<keyword evidence="2" id="KW-1185">Reference proteome</keyword>